<evidence type="ECO:0000313" key="4">
    <source>
        <dbReference type="EMBL" id="MDK2123420.1"/>
    </source>
</evidence>
<dbReference type="SUPFAM" id="SSF52172">
    <property type="entry name" value="CheY-like"/>
    <property type="match status" value="1"/>
</dbReference>
<proteinExistence type="predicted"/>
<dbReference type="EMBL" id="JARRAF010000004">
    <property type="protein sequence ID" value="MDK2123420.1"/>
    <property type="molecule type" value="Genomic_DNA"/>
</dbReference>
<dbReference type="PANTHER" id="PTHR44591">
    <property type="entry name" value="STRESS RESPONSE REGULATOR PROTEIN 1"/>
    <property type="match status" value="1"/>
</dbReference>
<dbReference type="PANTHER" id="PTHR44591:SF25">
    <property type="entry name" value="CHEMOTAXIS TWO-COMPONENT RESPONSE REGULATOR"/>
    <property type="match status" value="1"/>
</dbReference>
<gene>
    <name evidence="4" type="ORF">PZA18_05070</name>
</gene>
<dbReference type="InterPro" id="IPR011006">
    <property type="entry name" value="CheY-like_superfamily"/>
</dbReference>
<protein>
    <submittedName>
        <fullName evidence="4">Response regulator</fullName>
    </submittedName>
</protein>
<dbReference type="InterPro" id="IPR050595">
    <property type="entry name" value="Bact_response_regulator"/>
</dbReference>
<dbReference type="PROSITE" id="PS50110">
    <property type="entry name" value="RESPONSE_REGULATORY"/>
    <property type="match status" value="1"/>
</dbReference>
<accession>A0ABT7DTN7</accession>
<keyword evidence="5" id="KW-1185">Reference proteome</keyword>
<evidence type="ECO:0000256" key="2">
    <source>
        <dbReference type="PROSITE-ProRule" id="PRU00169"/>
    </source>
</evidence>
<dbReference type="RefSeq" id="WP_284099713.1">
    <property type="nucleotide sequence ID" value="NZ_JARRAF010000004.1"/>
</dbReference>
<comment type="caution">
    <text evidence="4">The sequence shown here is derived from an EMBL/GenBank/DDBJ whole genome shotgun (WGS) entry which is preliminary data.</text>
</comment>
<dbReference type="SMART" id="SM00448">
    <property type="entry name" value="REC"/>
    <property type="match status" value="1"/>
</dbReference>
<dbReference type="Gene3D" id="3.40.50.2300">
    <property type="match status" value="1"/>
</dbReference>
<feature type="domain" description="Response regulatory" evidence="3">
    <location>
        <begin position="4"/>
        <end position="120"/>
    </location>
</feature>
<name>A0ABT7DTN7_9NEIS</name>
<sequence length="121" mass="12962">MPKTILTVDDSPSIRQMVGFTLKSAGYQVVDANDGSAGLTKAKAAAYDLVLTDINMPAMDGFALTAALRALPEYKSVPILVLTTESSDEMKQKGRAAGVTGWLIKPFDPHKLLEVVRKLIG</sequence>
<feature type="modified residue" description="4-aspartylphosphate" evidence="2">
    <location>
        <position position="53"/>
    </location>
</feature>
<dbReference type="CDD" id="cd17562">
    <property type="entry name" value="REC_CheY4-like"/>
    <property type="match status" value="1"/>
</dbReference>
<reference evidence="4" key="1">
    <citation type="submission" date="2023-03" db="EMBL/GenBank/DDBJ databases">
        <title>Chitinimonas shenzhenensis gen. nov., sp. nov., a novel member of family Burkholderiaceae isolated from activated sludge collected in Shen Zhen, China.</title>
        <authorList>
            <person name="Wang X."/>
        </authorList>
    </citation>
    <scope>NUCLEOTIDE SEQUENCE</scope>
    <source>
        <strain evidence="4">DQS-5</strain>
    </source>
</reference>
<organism evidence="4 5">
    <name type="scientific">Parachitinimonas caeni</name>
    <dbReference type="NCBI Taxonomy" id="3031301"/>
    <lineage>
        <taxon>Bacteria</taxon>
        <taxon>Pseudomonadati</taxon>
        <taxon>Pseudomonadota</taxon>
        <taxon>Betaproteobacteria</taxon>
        <taxon>Neisseriales</taxon>
        <taxon>Chitinibacteraceae</taxon>
        <taxon>Parachitinimonas</taxon>
    </lineage>
</organism>
<dbReference type="Proteomes" id="UP001172778">
    <property type="component" value="Unassembled WGS sequence"/>
</dbReference>
<dbReference type="InterPro" id="IPR001789">
    <property type="entry name" value="Sig_transdc_resp-reg_receiver"/>
</dbReference>
<evidence type="ECO:0000313" key="5">
    <source>
        <dbReference type="Proteomes" id="UP001172778"/>
    </source>
</evidence>
<keyword evidence="1 2" id="KW-0597">Phosphoprotein</keyword>
<evidence type="ECO:0000256" key="1">
    <source>
        <dbReference type="ARBA" id="ARBA00022553"/>
    </source>
</evidence>
<dbReference type="Pfam" id="PF00072">
    <property type="entry name" value="Response_reg"/>
    <property type="match status" value="1"/>
</dbReference>
<evidence type="ECO:0000259" key="3">
    <source>
        <dbReference type="PROSITE" id="PS50110"/>
    </source>
</evidence>